<dbReference type="Proteomes" id="UP000015106">
    <property type="component" value="Chromosome 5"/>
</dbReference>
<dbReference type="EnsemblPlants" id="TuG1812G0500002235.01.T01">
    <property type="protein sequence ID" value="TuG1812G0500002235.01.T01.cds469542"/>
    <property type="gene ID" value="TuG1812G0500002235.01"/>
</dbReference>
<dbReference type="AlphaFoldDB" id="A0A8R7UJI6"/>
<keyword evidence="2" id="KW-1185">Reference proteome</keyword>
<reference evidence="2" key="1">
    <citation type="journal article" date="2013" name="Nature">
        <title>Draft genome of the wheat A-genome progenitor Triticum urartu.</title>
        <authorList>
            <person name="Ling H.Q."/>
            <person name="Zhao S."/>
            <person name="Liu D."/>
            <person name="Wang J."/>
            <person name="Sun H."/>
            <person name="Zhang C."/>
            <person name="Fan H."/>
            <person name="Li D."/>
            <person name="Dong L."/>
            <person name="Tao Y."/>
            <person name="Gao C."/>
            <person name="Wu H."/>
            <person name="Li Y."/>
            <person name="Cui Y."/>
            <person name="Guo X."/>
            <person name="Zheng S."/>
            <person name="Wang B."/>
            <person name="Yu K."/>
            <person name="Liang Q."/>
            <person name="Yang W."/>
            <person name="Lou X."/>
            <person name="Chen J."/>
            <person name="Feng M."/>
            <person name="Jian J."/>
            <person name="Zhang X."/>
            <person name="Luo G."/>
            <person name="Jiang Y."/>
            <person name="Liu J."/>
            <person name="Wang Z."/>
            <person name="Sha Y."/>
            <person name="Zhang B."/>
            <person name="Wu H."/>
            <person name="Tang D."/>
            <person name="Shen Q."/>
            <person name="Xue P."/>
            <person name="Zou S."/>
            <person name="Wang X."/>
            <person name="Liu X."/>
            <person name="Wang F."/>
            <person name="Yang Y."/>
            <person name="An X."/>
            <person name="Dong Z."/>
            <person name="Zhang K."/>
            <person name="Zhang X."/>
            <person name="Luo M.C."/>
            <person name="Dvorak J."/>
            <person name="Tong Y."/>
            <person name="Wang J."/>
            <person name="Yang H."/>
            <person name="Li Z."/>
            <person name="Wang D."/>
            <person name="Zhang A."/>
            <person name="Wang J."/>
        </authorList>
    </citation>
    <scope>NUCLEOTIDE SEQUENCE</scope>
    <source>
        <strain evidence="2">cv. G1812</strain>
    </source>
</reference>
<name>A0A8R7UJI6_TRIUA</name>
<sequence>MLDYSVRRHRHHGIAQYIQLPHGTMPSAYRRY</sequence>
<evidence type="ECO:0000313" key="1">
    <source>
        <dbReference type="EnsemblPlants" id="TuG1812G0500002235.01.T01.cds469542"/>
    </source>
</evidence>
<proteinExistence type="predicted"/>
<reference evidence="1" key="3">
    <citation type="submission" date="2022-06" db="UniProtKB">
        <authorList>
            <consortium name="EnsemblPlants"/>
        </authorList>
    </citation>
    <scope>IDENTIFICATION</scope>
</reference>
<organism evidence="1 2">
    <name type="scientific">Triticum urartu</name>
    <name type="common">Red wild einkorn</name>
    <name type="synonym">Crithodium urartu</name>
    <dbReference type="NCBI Taxonomy" id="4572"/>
    <lineage>
        <taxon>Eukaryota</taxon>
        <taxon>Viridiplantae</taxon>
        <taxon>Streptophyta</taxon>
        <taxon>Embryophyta</taxon>
        <taxon>Tracheophyta</taxon>
        <taxon>Spermatophyta</taxon>
        <taxon>Magnoliopsida</taxon>
        <taxon>Liliopsida</taxon>
        <taxon>Poales</taxon>
        <taxon>Poaceae</taxon>
        <taxon>BOP clade</taxon>
        <taxon>Pooideae</taxon>
        <taxon>Triticodae</taxon>
        <taxon>Triticeae</taxon>
        <taxon>Triticinae</taxon>
        <taxon>Triticum</taxon>
    </lineage>
</organism>
<accession>A0A8R7UJI6</accession>
<evidence type="ECO:0000313" key="2">
    <source>
        <dbReference type="Proteomes" id="UP000015106"/>
    </source>
</evidence>
<reference evidence="1" key="2">
    <citation type="submission" date="2018-03" db="EMBL/GenBank/DDBJ databases">
        <title>The Triticum urartu genome reveals the dynamic nature of wheat genome evolution.</title>
        <authorList>
            <person name="Ling H."/>
            <person name="Ma B."/>
            <person name="Shi X."/>
            <person name="Liu H."/>
            <person name="Dong L."/>
            <person name="Sun H."/>
            <person name="Cao Y."/>
            <person name="Gao Q."/>
            <person name="Zheng S."/>
            <person name="Li Y."/>
            <person name="Yu Y."/>
            <person name="Du H."/>
            <person name="Qi M."/>
            <person name="Li Y."/>
            <person name="Yu H."/>
            <person name="Cui Y."/>
            <person name="Wang N."/>
            <person name="Chen C."/>
            <person name="Wu H."/>
            <person name="Zhao Y."/>
            <person name="Zhang J."/>
            <person name="Li Y."/>
            <person name="Zhou W."/>
            <person name="Zhang B."/>
            <person name="Hu W."/>
            <person name="Eijk M."/>
            <person name="Tang J."/>
            <person name="Witsenboer H."/>
            <person name="Zhao S."/>
            <person name="Li Z."/>
            <person name="Zhang A."/>
            <person name="Wang D."/>
            <person name="Liang C."/>
        </authorList>
    </citation>
    <scope>NUCLEOTIDE SEQUENCE [LARGE SCALE GENOMIC DNA]</scope>
    <source>
        <strain evidence="1">cv. G1812</strain>
    </source>
</reference>
<protein>
    <submittedName>
        <fullName evidence="1">Uncharacterized protein</fullName>
    </submittedName>
</protein>
<dbReference type="Gramene" id="TuG1812G0500002235.01.T01">
    <property type="protein sequence ID" value="TuG1812G0500002235.01.T01.cds469542"/>
    <property type="gene ID" value="TuG1812G0500002235.01"/>
</dbReference>